<dbReference type="GO" id="GO:0008479">
    <property type="term" value="F:tRNA-guanosine(34) queuine transglycosylase activity"/>
    <property type="evidence" value="ECO:0007669"/>
    <property type="project" value="UniProtKB-UniRule"/>
</dbReference>
<keyword evidence="7" id="KW-0808">Transferase</keyword>
<dbReference type="NCBIfam" id="TIGR00449">
    <property type="entry name" value="tgt_general"/>
    <property type="match status" value="1"/>
</dbReference>
<dbReference type="AlphaFoldDB" id="A0A3M7PBD8"/>
<feature type="binding site" evidence="5">
    <location>
        <position position="362"/>
    </location>
    <ligand>
        <name>Zn(2+)</name>
        <dbReference type="ChEBI" id="CHEBI:29105"/>
    </ligand>
</feature>
<dbReference type="Pfam" id="PF15907">
    <property type="entry name" value="Itfg2"/>
    <property type="match status" value="1"/>
</dbReference>
<dbReference type="Pfam" id="PF01702">
    <property type="entry name" value="TGT"/>
    <property type="match status" value="1"/>
</dbReference>
<dbReference type="GO" id="GO:0046872">
    <property type="term" value="F:metal ion binding"/>
    <property type="evidence" value="ECO:0007669"/>
    <property type="project" value="UniProtKB-KW"/>
</dbReference>
<comment type="subcellular location">
    <subcellularLocation>
        <location evidence="5">Cytoplasm</location>
    </subcellularLocation>
</comment>
<organism evidence="7 8">
    <name type="scientific">Brachionus plicatilis</name>
    <name type="common">Marine rotifer</name>
    <name type="synonym">Brachionus muelleri</name>
    <dbReference type="NCBI Taxonomy" id="10195"/>
    <lineage>
        <taxon>Eukaryota</taxon>
        <taxon>Metazoa</taxon>
        <taxon>Spiralia</taxon>
        <taxon>Gnathifera</taxon>
        <taxon>Rotifera</taxon>
        <taxon>Eurotatoria</taxon>
        <taxon>Monogononta</taxon>
        <taxon>Pseudotrocha</taxon>
        <taxon>Ploima</taxon>
        <taxon>Brachionidae</taxon>
        <taxon>Brachionus</taxon>
    </lineage>
</organism>
<sequence length="968" mass="111004">MRFEIQKHTKRGIDCLERIGKLCSENDSNKLTKTPTCTLFMSTGAIPFITNDLLKYINNIPKIIEIPFSSLIENKDNLIKMGKPFGDFIVMKDYITFLTIHDNSKFYKNGYNEGKKIAIWSKRGKNLLTSEMFDDFIKNVHFDIVECPYDDCNEPIESKKQIRKAMERTKSFVDWFFDEQRQKTEKSEFIMPLVGNNDIENRNFFTDHLKTCNYKFNGSTYHGFERDKTSLTISDVQKYKKIIQISDNDVSNDEENKFKIFSLPTRPDQVIEAVELGFDIFTGTYPYIITQKGYASIFEPKNDLVKDLKYDIEENEGSKKKIKLDDPESEKLNQEDLVIDLNDKKFAEDFGQLKKGCTCYSCKNFTRAYIHHLLFTKEISAQTILMIHNISNYFEFFEELRNSIENNYFDNFKKFVSNQFKKRNMNSCRCISVNSQVEHDFGSHAIYPQCILIDDINQDNKNELIIGTINGEILIYKGSLASPWLKNSKPLGSITCMACDNITDNDTKMLIVHDALGYVYLFTISSVYSKKRYASDISSAKSNPSDWKLDLTLRYQKKLLLNPKILIIDDIYNNGVKRMIVGYTDRIIRVFKWENTNHSASSGINSNSFSNINTKSSTGTLNSTSYNYSIQDIGKFILEQTWELPDQLNSLHILKDTSHVKHLLVTQPGAFAFACKPTQTSDQSNESNSSSTSSLSDLIQKSLILSNSRHRTNSLMEECVNFFADLNTQDLDKATIQTFLVTNITFNGSDNYGYMLTMNGDIFFYRQSPNVSVSQKTALWHLNINALVISYFKVDINKDGNDELILATPEGQVFVINCSRGYLCFDLGEPIRIFHLGYYCSEIPSLNLIETGTSSEADLHQCNANQAFELALDASPISSNKQDETQIASSSNMLSFIYVSSITNKISLVQTDSIIAYSKLKSTTQLKYKCENIFSHRKNFSFKLNQLVENQNMKMCDSKIVHDLLYPN</sequence>
<comment type="similarity">
    <text evidence="5">Belongs to the queuine tRNA-ribosyltransferase family. QTRT2 subfamily.</text>
</comment>
<dbReference type="HAMAP" id="MF_03043">
    <property type="entry name" value="QTRT2"/>
    <property type="match status" value="1"/>
</dbReference>
<feature type="domain" description="tRNA-guanine(15) transglycosylase-like" evidence="6">
    <location>
        <begin position="17"/>
        <end position="419"/>
    </location>
</feature>
<feature type="binding site" evidence="5">
    <location>
        <position position="357"/>
    </location>
    <ligand>
        <name>Zn(2+)</name>
        <dbReference type="ChEBI" id="CHEBI:29105"/>
    </ligand>
</feature>
<accession>A0A3M7PBD8</accession>
<comment type="function">
    <text evidence="5">Non-catalytic subunit of the queuine tRNA-ribosyltransferase (TGT) that catalyzes the base-exchange of a guanine (G) residue with queuine (Q) at position 34 (anticodon wobble position) in tRNAs with GU(N) anticodons (tRNA-Asp, -Asn, -His and -Tyr), resulting in the hypermodified nucleoside queuosine (7-(((4,5-cis-dihydroxy-2-cyclopenten-1-yl)amino)methyl)-7-deazaguanosine).</text>
</comment>
<dbReference type="InterPro" id="IPR028592">
    <property type="entry name" value="QTRTD1"/>
</dbReference>
<protein>
    <recommendedName>
        <fullName evidence="5">Queuine tRNA-ribosyltransferase accessory subunit 2</fullName>
    </recommendedName>
    <alternativeName>
        <fullName evidence="5">Queuine tRNA-ribosyltransferase domain-containing protein 1</fullName>
    </alternativeName>
</protein>
<reference evidence="7 8" key="1">
    <citation type="journal article" date="2018" name="Sci. Rep.">
        <title>Genomic signatures of local adaptation to the degree of environmental predictability in rotifers.</title>
        <authorList>
            <person name="Franch-Gras L."/>
            <person name="Hahn C."/>
            <person name="Garcia-Roger E.M."/>
            <person name="Carmona M.J."/>
            <person name="Serra M."/>
            <person name="Gomez A."/>
        </authorList>
    </citation>
    <scope>NUCLEOTIDE SEQUENCE [LARGE SCALE GENOMIC DNA]</scope>
    <source>
        <strain evidence="7">HYR1</strain>
    </source>
</reference>
<dbReference type="InterPro" id="IPR031793">
    <property type="entry name" value="KICSTOR_ITFG2"/>
</dbReference>
<dbReference type="SUPFAM" id="SSF51713">
    <property type="entry name" value="tRNA-guanine transglycosylase"/>
    <property type="match status" value="1"/>
</dbReference>
<dbReference type="PANTHER" id="PTHR46064">
    <property type="entry name" value="QUEUINE TRNA-RIBOSYLTRANSFERASE ACCESSORY SUBUNIT 2"/>
    <property type="match status" value="1"/>
</dbReference>
<dbReference type="InterPro" id="IPR036511">
    <property type="entry name" value="TGT-like_sf"/>
</dbReference>
<evidence type="ECO:0000256" key="3">
    <source>
        <dbReference type="ARBA" id="ARBA00022723"/>
    </source>
</evidence>
<dbReference type="PANTHER" id="PTHR46064:SF1">
    <property type="entry name" value="QUEUINE TRNA-RIBOSYLTRANSFERASE ACCESSORY SUBUNIT 2"/>
    <property type="match status" value="1"/>
</dbReference>
<dbReference type="GO" id="GO:0005737">
    <property type="term" value="C:cytoplasm"/>
    <property type="evidence" value="ECO:0007669"/>
    <property type="project" value="UniProtKB-SubCell"/>
</dbReference>
<proteinExistence type="inferred from homology"/>
<gene>
    <name evidence="7" type="ORF">BpHYR1_029363</name>
</gene>
<dbReference type="InterPro" id="IPR002616">
    <property type="entry name" value="tRNA_ribo_trans-like"/>
</dbReference>
<comment type="caution">
    <text evidence="7">The sequence shown here is derived from an EMBL/GenBank/DDBJ whole genome shotgun (WGS) entry which is preliminary data.</text>
</comment>
<keyword evidence="3 5" id="KW-0479">Metal-binding</keyword>
<dbReference type="InterPro" id="IPR050852">
    <property type="entry name" value="Queuine_tRNA-ribosyltrfase"/>
</dbReference>
<dbReference type="STRING" id="10195.A0A3M7PBD8"/>
<evidence type="ECO:0000313" key="8">
    <source>
        <dbReference type="Proteomes" id="UP000276133"/>
    </source>
</evidence>
<dbReference type="GO" id="GO:0006400">
    <property type="term" value="P:tRNA modification"/>
    <property type="evidence" value="ECO:0007669"/>
    <property type="project" value="InterPro"/>
</dbReference>
<dbReference type="Gene3D" id="3.20.20.105">
    <property type="entry name" value="Queuine tRNA-ribosyltransferase-like"/>
    <property type="match status" value="1"/>
</dbReference>
<evidence type="ECO:0000313" key="7">
    <source>
        <dbReference type="EMBL" id="RMZ96024.1"/>
    </source>
</evidence>
<dbReference type="EMBL" id="REGN01012313">
    <property type="protein sequence ID" value="RMZ96024.1"/>
    <property type="molecule type" value="Genomic_DNA"/>
</dbReference>
<evidence type="ECO:0000256" key="5">
    <source>
        <dbReference type="HAMAP-Rule" id="MF_03043"/>
    </source>
</evidence>
<feature type="binding site" evidence="5">
    <location>
        <position position="388"/>
    </location>
    <ligand>
        <name>Zn(2+)</name>
        <dbReference type="ChEBI" id="CHEBI:29105"/>
    </ligand>
</feature>
<feature type="binding site" evidence="5">
    <location>
        <position position="359"/>
    </location>
    <ligand>
        <name>Zn(2+)</name>
        <dbReference type="ChEBI" id="CHEBI:29105"/>
    </ligand>
</feature>
<dbReference type="Proteomes" id="UP000276133">
    <property type="component" value="Unassembled WGS sequence"/>
</dbReference>
<keyword evidence="8" id="KW-1185">Reference proteome</keyword>
<keyword evidence="2 5" id="KW-0819">tRNA processing</keyword>
<comment type="subunit">
    <text evidence="5">Heterodimer of a catalytic subunit and an accessory subunit.</text>
</comment>
<keyword evidence="4 5" id="KW-0862">Zinc</keyword>
<evidence type="ECO:0000256" key="1">
    <source>
        <dbReference type="ARBA" id="ARBA00022490"/>
    </source>
</evidence>
<comment type="cofactor">
    <cofactor evidence="5">
        <name>Zn(2+)</name>
        <dbReference type="ChEBI" id="CHEBI:29105"/>
    </cofactor>
    <text evidence="5">Binds 1 zinc ion per subunit.</text>
</comment>
<evidence type="ECO:0000256" key="2">
    <source>
        <dbReference type="ARBA" id="ARBA00022694"/>
    </source>
</evidence>
<name>A0A3M7PBD8_BRAPC</name>
<keyword evidence="7" id="KW-0328">Glycosyltransferase</keyword>
<keyword evidence="1 5" id="KW-0963">Cytoplasm</keyword>
<evidence type="ECO:0000256" key="4">
    <source>
        <dbReference type="ARBA" id="ARBA00022833"/>
    </source>
</evidence>
<dbReference type="OrthoDB" id="27601at2759"/>
<evidence type="ECO:0000259" key="6">
    <source>
        <dbReference type="Pfam" id="PF01702"/>
    </source>
</evidence>